<sequence>VEEVRRQLARIRDPLFQHLPVSYLTKLEEDATTKEEGAQTKYSPDVSKCPAAFSKFSLRNRLLKVAAFKDRGRAVV</sequence>
<dbReference type="AlphaFoldDB" id="A0A2G9T8J5"/>
<dbReference type="EMBL" id="KZ399505">
    <property type="protein sequence ID" value="PIO54245.1"/>
    <property type="molecule type" value="Genomic_DNA"/>
</dbReference>
<organism evidence="1 2">
    <name type="scientific">Teladorsagia circumcincta</name>
    <name type="common">Brown stomach worm</name>
    <name type="synonym">Ostertagia circumcincta</name>
    <dbReference type="NCBI Taxonomy" id="45464"/>
    <lineage>
        <taxon>Eukaryota</taxon>
        <taxon>Metazoa</taxon>
        <taxon>Ecdysozoa</taxon>
        <taxon>Nematoda</taxon>
        <taxon>Chromadorea</taxon>
        <taxon>Rhabditida</taxon>
        <taxon>Rhabditina</taxon>
        <taxon>Rhabditomorpha</taxon>
        <taxon>Strongyloidea</taxon>
        <taxon>Trichostrongylidae</taxon>
        <taxon>Teladorsagia</taxon>
    </lineage>
</organism>
<keyword evidence="2" id="KW-1185">Reference proteome</keyword>
<gene>
    <name evidence="1" type="ORF">TELCIR_24396</name>
</gene>
<dbReference type="OrthoDB" id="10530232at2759"/>
<feature type="non-terminal residue" evidence="1">
    <location>
        <position position="1"/>
    </location>
</feature>
<dbReference type="Proteomes" id="UP000230423">
    <property type="component" value="Unassembled WGS sequence"/>
</dbReference>
<evidence type="ECO:0000313" key="2">
    <source>
        <dbReference type="Proteomes" id="UP000230423"/>
    </source>
</evidence>
<protein>
    <submittedName>
        <fullName evidence="1">Uncharacterized protein</fullName>
    </submittedName>
</protein>
<name>A0A2G9T8J5_TELCI</name>
<accession>A0A2G9T8J5</accession>
<proteinExistence type="predicted"/>
<evidence type="ECO:0000313" key="1">
    <source>
        <dbReference type="EMBL" id="PIO54245.1"/>
    </source>
</evidence>
<reference evidence="1 2" key="1">
    <citation type="submission" date="2015-09" db="EMBL/GenBank/DDBJ databases">
        <title>Draft genome of the parasitic nematode Teladorsagia circumcincta isolate WARC Sus (inbred).</title>
        <authorList>
            <person name="Mitreva M."/>
        </authorList>
    </citation>
    <scope>NUCLEOTIDE SEQUENCE [LARGE SCALE GENOMIC DNA]</scope>
    <source>
        <strain evidence="1 2">S</strain>
    </source>
</reference>